<evidence type="ECO:0000313" key="10">
    <source>
        <dbReference type="Proteomes" id="UP001152795"/>
    </source>
</evidence>
<dbReference type="InterPro" id="IPR020588">
    <property type="entry name" value="RecA_ATP-bd"/>
</dbReference>
<evidence type="ECO:0000256" key="6">
    <source>
        <dbReference type="ARBA" id="ARBA00023242"/>
    </source>
</evidence>
<evidence type="ECO:0000256" key="2">
    <source>
        <dbReference type="ARBA" id="ARBA00022741"/>
    </source>
</evidence>
<reference evidence="9" key="1">
    <citation type="submission" date="2020-04" db="EMBL/GenBank/DDBJ databases">
        <authorList>
            <person name="Alioto T."/>
            <person name="Alioto T."/>
            <person name="Gomez Garrido J."/>
        </authorList>
    </citation>
    <scope>NUCLEOTIDE SEQUENCE</scope>
    <source>
        <strain evidence="9">A484AB</strain>
    </source>
</reference>
<keyword evidence="6" id="KW-0539">Nucleus</keyword>
<dbReference type="GO" id="GO:0007131">
    <property type="term" value="P:reciprocal meiotic recombination"/>
    <property type="evidence" value="ECO:0007669"/>
    <property type="project" value="TreeGrafter"/>
</dbReference>
<keyword evidence="5" id="KW-0234">DNA repair</keyword>
<evidence type="ECO:0000259" key="8">
    <source>
        <dbReference type="PROSITE" id="PS50162"/>
    </source>
</evidence>
<dbReference type="AlphaFoldDB" id="A0A6S7H6M3"/>
<protein>
    <recommendedName>
        <fullName evidence="7">DNA repair protein RAD51 homolog 3</fullName>
    </recommendedName>
</protein>
<evidence type="ECO:0000256" key="1">
    <source>
        <dbReference type="ARBA" id="ARBA00004123"/>
    </source>
</evidence>
<proteinExistence type="predicted"/>
<dbReference type="InterPro" id="IPR027417">
    <property type="entry name" value="P-loop_NTPase"/>
</dbReference>
<evidence type="ECO:0000256" key="3">
    <source>
        <dbReference type="ARBA" id="ARBA00022763"/>
    </source>
</evidence>
<accession>A0A6S7H6M3</accession>
<evidence type="ECO:0000256" key="4">
    <source>
        <dbReference type="ARBA" id="ARBA00022840"/>
    </source>
</evidence>
<dbReference type="PANTHER" id="PTHR46239">
    <property type="entry name" value="DNA REPAIR PROTEIN RAD51 HOMOLOG 3 RAD51C"/>
    <property type="match status" value="1"/>
</dbReference>
<evidence type="ECO:0000256" key="5">
    <source>
        <dbReference type="ARBA" id="ARBA00023204"/>
    </source>
</evidence>
<dbReference type="PROSITE" id="PS50162">
    <property type="entry name" value="RECA_2"/>
    <property type="match status" value="1"/>
</dbReference>
<dbReference type="Gene3D" id="3.40.50.300">
    <property type="entry name" value="P-loop containing nucleotide triphosphate hydrolases"/>
    <property type="match status" value="1"/>
</dbReference>
<dbReference type="OrthoDB" id="5957327at2759"/>
<dbReference type="GO" id="GO:0008821">
    <property type="term" value="F:crossover junction DNA endonuclease activity"/>
    <property type="evidence" value="ECO:0007669"/>
    <property type="project" value="TreeGrafter"/>
</dbReference>
<comment type="caution">
    <text evidence="9">The sequence shown here is derived from an EMBL/GenBank/DDBJ whole genome shotgun (WGS) entry which is preliminary data.</text>
</comment>
<dbReference type="GO" id="GO:0033063">
    <property type="term" value="C:Rad51B-Rad51C-Rad51D-XRCC2 complex"/>
    <property type="evidence" value="ECO:0007669"/>
    <property type="project" value="TreeGrafter"/>
</dbReference>
<keyword evidence="10" id="KW-1185">Reference proteome</keyword>
<dbReference type="GO" id="GO:0000400">
    <property type="term" value="F:four-way junction DNA binding"/>
    <property type="evidence" value="ECO:0007669"/>
    <property type="project" value="TreeGrafter"/>
</dbReference>
<feature type="non-terminal residue" evidence="9">
    <location>
        <position position="274"/>
    </location>
</feature>
<comment type="subcellular location">
    <subcellularLocation>
        <location evidence="1">Nucleus</location>
    </subcellularLocation>
</comment>
<dbReference type="Pfam" id="PF08423">
    <property type="entry name" value="Rad51"/>
    <property type="match status" value="1"/>
</dbReference>
<dbReference type="SUPFAM" id="SSF52540">
    <property type="entry name" value="P-loop containing nucleoside triphosphate hydrolases"/>
    <property type="match status" value="1"/>
</dbReference>
<organism evidence="9 10">
    <name type="scientific">Paramuricea clavata</name>
    <name type="common">Red gorgonian</name>
    <name type="synonym">Violescent sea-whip</name>
    <dbReference type="NCBI Taxonomy" id="317549"/>
    <lineage>
        <taxon>Eukaryota</taxon>
        <taxon>Metazoa</taxon>
        <taxon>Cnidaria</taxon>
        <taxon>Anthozoa</taxon>
        <taxon>Octocorallia</taxon>
        <taxon>Malacalcyonacea</taxon>
        <taxon>Plexauridae</taxon>
        <taxon>Paramuricea</taxon>
    </lineage>
</organism>
<dbReference type="EMBL" id="CACRXK020001990">
    <property type="protein sequence ID" value="CAB3992157.1"/>
    <property type="molecule type" value="Genomic_DNA"/>
</dbReference>
<keyword evidence="2" id="KW-0547">Nucleotide-binding</keyword>
<dbReference type="InterPro" id="IPR052093">
    <property type="entry name" value="HR_Repair_Mediator"/>
</dbReference>
<dbReference type="GO" id="GO:0005657">
    <property type="term" value="C:replication fork"/>
    <property type="evidence" value="ECO:0007669"/>
    <property type="project" value="TreeGrafter"/>
</dbReference>
<sequence>SIAQRIENVNEYFTFSLYSNVCRSLFEKHKLLFSFLVCVRILQNENKIDIDEWRYLLAVTDASFSVERLASIAKGLVKQLTDVNAEKSPDDQYSNMDQFTVEYILSNIQVAHCLDRIELIAASHQLPDQIRSLGQVKLIIVENIANPFRCEFASHALRGRILSELAQRFLKIAYEHDLAVVFTNQMTTTRAGKLVPCLGQYWGHSCSNRVILAREGKYRMAHLKKSSWGKETTVSYIITEEGVRSAPESVQCRPGSSSCMMRFDDILMRICASF</sequence>
<dbReference type="GO" id="GO:0000707">
    <property type="term" value="P:meiotic DNA recombinase assembly"/>
    <property type="evidence" value="ECO:0007669"/>
    <property type="project" value="TreeGrafter"/>
</dbReference>
<evidence type="ECO:0000256" key="7">
    <source>
        <dbReference type="ARBA" id="ARBA00040674"/>
    </source>
</evidence>
<name>A0A6S7H6M3_PARCT</name>
<dbReference type="GO" id="GO:0140664">
    <property type="term" value="F:ATP-dependent DNA damage sensor activity"/>
    <property type="evidence" value="ECO:0007669"/>
    <property type="project" value="InterPro"/>
</dbReference>
<dbReference type="GO" id="GO:0033065">
    <property type="term" value="C:Rad51C-XRCC3 complex"/>
    <property type="evidence" value="ECO:0007669"/>
    <property type="project" value="TreeGrafter"/>
</dbReference>
<dbReference type="GO" id="GO:0005524">
    <property type="term" value="F:ATP binding"/>
    <property type="evidence" value="ECO:0007669"/>
    <property type="project" value="UniProtKB-KW"/>
</dbReference>
<dbReference type="InterPro" id="IPR013632">
    <property type="entry name" value="Rad51_C"/>
</dbReference>
<feature type="domain" description="RecA family profile 1" evidence="8">
    <location>
        <begin position="1"/>
        <end position="186"/>
    </location>
</feature>
<gene>
    <name evidence="9" type="ORF">PACLA_8A068702</name>
</gene>
<keyword evidence="3" id="KW-0227">DNA damage</keyword>
<dbReference type="Proteomes" id="UP001152795">
    <property type="component" value="Unassembled WGS sequence"/>
</dbReference>
<dbReference type="PANTHER" id="PTHR46239:SF1">
    <property type="entry name" value="DNA REPAIR PROTEIN RAD51 HOMOLOG 3"/>
    <property type="match status" value="1"/>
</dbReference>
<keyword evidence="4" id="KW-0067">ATP-binding</keyword>
<evidence type="ECO:0000313" key="9">
    <source>
        <dbReference type="EMBL" id="CAB3992157.1"/>
    </source>
</evidence>